<evidence type="ECO:0000313" key="2">
    <source>
        <dbReference type="Proteomes" id="UP000831786"/>
    </source>
</evidence>
<dbReference type="RefSeq" id="WP_244729895.1">
    <property type="nucleotide sequence ID" value="NZ_CP095045.1"/>
</dbReference>
<proteinExistence type="predicted"/>
<reference evidence="1 2" key="1">
    <citation type="submission" date="2022-04" db="EMBL/GenBank/DDBJ databases">
        <title>Leucobacter sp. isolated from rhizosphere of garlic.</title>
        <authorList>
            <person name="Won M."/>
            <person name="Lee C.-M."/>
            <person name="Woen H.-Y."/>
            <person name="Kwon S.-W."/>
        </authorList>
    </citation>
    <scope>NUCLEOTIDE SEQUENCE [LARGE SCALE GENOMIC DNA]</scope>
    <source>
        <strain evidence="1 2">H21R-40</strain>
    </source>
</reference>
<name>A0ABY4FRH1_9MICO</name>
<dbReference type="EMBL" id="CP095045">
    <property type="protein sequence ID" value="UOQ58769.1"/>
    <property type="molecule type" value="Genomic_DNA"/>
</dbReference>
<keyword evidence="2" id="KW-1185">Reference proteome</keyword>
<organism evidence="1 2">
    <name type="scientific">Leucobacter allii</name>
    <dbReference type="NCBI Taxonomy" id="2932247"/>
    <lineage>
        <taxon>Bacteria</taxon>
        <taxon>Bacillati</taxon>
        <taxon>Actinomycetota</taxon>
        <taxon>Actinomycetes</taxon>
        <taxon>Micrococcales</taxon>
        <taxon>Microbacteriaceae</taxon>
        <taxon>Leucobacter</taxon>
    </lineage>
</organism>
<gene>
    <name evidence="1" type="ORF">MUN78_08115</name>
</gene>
<evidence type="ECO:0000313" key="1">
    <source>
        <dbReference type="EMBL" id="UOQ58769.1"/>
    </source>
</evidence>
<sequence>MRATFGWALAFDEKTRFAINIGEDTYRCRLQQEARRGAVQHKRPLPLEIDEGWHERWWADRRRWTLAAKLPGFFAALDDPGAP</sequence>
<accession>A0ABY4FRH1</accession>
<dbReference type="Proteomes" id="UP000831786">
    <property type="component" value="Chromosome"/>
</dbReference>
<protein>
    <submittedName>
        <fullName evidence="1">Uncharacterized protein</fullName>
    </submittedName>
</protein>